<comment type="caution">
    <text evidence="8">The sequence shown here is derived from an EMBL/GenBank/DDBJ whole genome shotgun (WGS) entry which is preliminary data.</text>
</comment>
<dbReference type="PANTHER" id="PTHR43390:SF1">
    <property type="entry name" value="CHLOROPLAST PROCESSING PEPTIDASE"/>
    <property type="match status" value="1"/>
</dbReference>
<dbReference type="GO" id="GO:0004252">
    <property type="term" value="F:serine-type endopeptidase activity"/>
    <property type="evidence" value="ECO:0007669"/>
    <property type="project" value="InterPro"/>
</dbReference>
<protein>
    <recommendedName>
        <fullName evidence="3 6">Signal peptidase I</fullName>
        <ecNumber evidence="3 6">3.4.21.89</ecNumber>
    </recommendedName>
</protein>
<evidence type="ECO:0000256" key="6">
    <source>
        <dbReference type="RuleBase" id="RU362042"/>
    </source>
</evidence>
<proteinExistence type="inferred from homology"/>
<reference evidence="8 9" key="1">
    <citation type="submission" date="2017-09" db="EMBL/GenBank/DDBJ databases">
        <title>Depth-based differentiation of microbial function through sediment-hosted aquifers and enrichment of novel symbionts in the deep terrestrial subsurface.</title>
        <authorList>
            <person name="Probst A.J."/>
            <person name="Ladd B."/>
            <person name="Jarett J.K."/>
            <person name="Geller-Mcgrath D.E."/>
            <person name="Sieber C.M."/>
            <person name="Emerson J.B."/>
            <person name="Anantharaman K."/>
            <person name="Thomas B.C."/>
            <person name="Malmstrom R."/>
            <person name="Stieglmeier M."/>
            <person name="Klingl A."/>
            <person name="Woyke T."/>
            <person name="Ryan C.M."/>
            <person name="Banfield J.F."/>
        </authorList>
    </citation>
    <scope>NUCLEOTIDE SEQUENCE [LARGE SCALE GENOMIC DNA]</scope>
    <source>
        <strain evidence="8">CG23_combo_of_CG06-09_8_20_14_all_37_13</strain>
    </source>
</reference>
<dbReference type="GO" id="GO:0006465">
    <property type="term" value="P:signal peptide processing"/>
    <property type="evidence" value="ECO:0007669"/>
    <property type="project" value="InterPro"/>
</dbReference>
<dbReference type="SUPFAM" id="SSF51306">
    <property type="entry name" value="LexA/Signal peptidase"/>
    <property type="match status" value="1"/>
</dbReference>
<dbReference type="GO" id="GO:0009003">
    <property type="term" value="F:signal peptidase activity"/>
    <property type="evidence" value="ECO:0007669"/>
    <property type="project" value="UniProtKB-EC"/>
</dbReference>
<dbReference type="PANTHER" id="PTHR43390">
    <property type="entry name" value="SIGNAL PEPTIDASE I"/>
    <property type="match status" value="1"/>
</dbReference>
<gene>
    <name evidence="8" type="primary">lepB</name>
    <name evidence="8" type="ORF">COX44_01940</name>
</gene>
<organism evidence="8 9">
    <name type="scientific">Candidatus Portnoybacteria bacterium CG23_combo_of_CG06-09_8_20_14_all_37_13</name>
    <dbReference type="NCBI Taxonomy" id="1974819"/>
    <lineage>
        <taxon>Bacteria</taxon>
        <taxon>Candidatus Portnoyibacteriota</taxon>
    </lineage>
</organism>
<accession>A0A2G9YCV6</accession>
<dbReference type="Gene3D" id="2.10.109.10">
    <property type="entry name" value="Umud Fragment, subunit A"/>
    <property type="match status" value="1"/>
</dbReference>
<evidence type="ECO:0000256" key="5">
    <source>
        <dbReference type="PIRSR" id="PIRSR600223-1"/>
    </source>
</evidence>
<feature type="domain" description="Peptidase S26" evidence="7">
    <location>
        <begin position="6"/>
        <end position="154"/>
    </location>
</feature>
<comment type="subcellular location">
    <subcellularLocation>
        <location evidence="6">Membrane</location>
        <topology evidence="6">Single-pass type II membrane protein</topology>
    </subcellularLocation>
</comment>
<name>A0A2G9YCV6_9BACT</name>
<keyword evidence="6" id="KW-0645">Protease</keyword>
<dbReference type="NCBIfam" id="TIGR02227">
    <property type="entry name" value="sigpep_I_bact"/>
    <property type="match status" value="1"/>
</dbReference>
<evidence type="ECO:0000259" key="7">
    <source>
        <dbReference type="Pfam" id="PF10502"/>
    </source>
</evidence>
<evidence type="ECO:0000256" key="3">
    <source>
        <dbReference type="ARBA" id="ARBA00013208"/>
    </source>
</evidence>
<dbReference type="InterPro" id="IPR019758">
    <property type="entry name" value="Pept_S26A_signal_pept_1_CS"/>
</dbReference>
<dbReference type="GO" id="GO:0016020">
    <property type="term" value="C:membrane"/>
    <property type="evidence" value="ECO:0007669"/>
    <property type="project" value="UniProtKB-SubCell"/>
</dbReference>
<sequence length="170" mass="19755">MKSNFWKEFIKALIISVVLAFAIRYFLVQPFKVQGASMEPSFYANDYLIVDEFTPRFATYQRGDIVVFKHNSSFYIKRIIGLPGEKIEIKDNKIYINDLILNETYLIENTSGSININLQEDEYFVLGDNRDASSDSRSWGILDKSLIIGRVWLRLLPLSKIDKFNAPSYY</sequence>
<comment type="similarity">
    <text evidence="2 6">Belongs to the peptidase S26 family.</text>
</comment>
<dbReference type="Pfam" id="PF10502">
    <property type="entry name" value="Peptidase_S26"/>
    <property type="match status" value="1"/>
</dbReference>
<comment type="catalytic activity">
    <reaction evidence="1 6">
        <text>Cleavage of hydrophobic, N-terminal signal or leader sequences from secreted and periplasmic proteins.</text>
        <dbReference type="EC" id="3.4.21.89"/>
    </reaction>
</comment>
<dbReference type="Proteomes" id="UP000231480">
    <property type="component" value="Unassembled WGS sequence"/>
</dbReference>
<dbReference type="EMBL" id="PCRH01000043">
    <property type="protein sequence ID" value="PIP17066.1"/>
    <property type="molecule type" value="Genomic_DNA"/>
</dbReference>
<evidence type="ECO:0000256" key="2">
    <source>
        <dbReference type="ARBA" id="ARBA00009370"/>
    </source>
</evidence>
<dbReference type="PROSITE" id="PS00761">
    <property type="entry name" value="SPASE_I_3"/>
    <property type="match status" value="1"/>
</dbReference>
<evidence type="ECO:0000313" key="8">
    <source>
        <dbReference type="EMBL" id="PIP17066.1"/>
    </source>
</evidence>
<dbReference type="InterPro" id="IPR019533">
    <property type="entry name" value="Peptidase_S26"/>
</dbReference>
<feature type="active site" evidence="5">
    <location>
        <position position="77"/>
    </location>
</feature>
<evidence type="ECO:0000256" key="4">
    <source>
        <dbReference type="ARBA" id="ARBA00022801"/>
    </source>
</evidence>
<dbReference type="InterPro" id="IPR036286">
    <property type="entry name" value="LexA/Signal_pep-like_sf"/>
</dbReference>
<dbReference type="EC" id="3.4.21.89" evidence="3 6"/>
<dbReference type="InterPro" id="IPR019757">
    <property type="entry name" value="Pept_S26A_signal_pept_1_Lys-AS"/>
</dbReference>
<feature type="active site" evidence="5">
    <location>
        <position position="37"/>
    </location>
</feature>
<dbReference type="PRINTS" id="PR00727">
    <property type="entry name" value="LEADERPTASE"/>
</dbReference>
<evidence type="ECO:0000313" key="9">
    <source>
        <dbReference type="Proteomes" id="UP000231480"/>
    </source>
</evidence>
<evidence type="ECO:0000256" key="1">
    <source>
        <dbReference type="ARBA" id="ARBA00000677"/>
    </source>
</evidence>
<dbReference type="CDD" id="cd06530">
    <property type="entry name" value="S26_SPase_I"/>
    <property type="match status" value="1"/>
</dbReference>
<keyword evidence="4 6" id="KW-0378">Hydrolase</keyword>
<dbReference type="InterPro" id="IPR000223">
    <property type="entry name" value="Pept_S26A_signal_pept_1"/>
</dbReference>
<dbReference type="AlphaFoldDB" id="A0A2G9YCV6"/>
<dbReference type="PROSITE" id="PS00760">
    <property type="entry name" value="SPASE_I_2"/>
    <property type="match status" value="1"/>
</dbReference>